<dbReference type="CDD" id="cd06530">
    <property type="entry name" value="S26_SPase_I"/>
    <property type="match status" value="1"/>
</dbReference>
<keyword evidence="8" id="KW-0812">Transmembrane</keyword>
<evidence type="ECO:0000256" key="8">
    <source>
        <dbReference type="RuleBase" id="RU003993"/>
    </source>
</evidence>
<dbReference type="InterPro" id="IPR000223">
    <property type="entry name" value="Pept_S26A_signal_pept_1"/>
</dbReference>
<protein>
    <recommendedName>
        <fullName evidence="4 8">Signal peptidase I</fullName>
        <ecNumber evidence="3 8">3.4.21.89</ecNumber>
    </recommendedName>
</protein>
<evidence type="ECO:0000313" key="12">
    <source>
        <dbReference type="Proteomes" id="UP000188357"/>
    </source>
</evidence>
<keyword evidence="8" id="KW-1133">Transmembrane helix</keyword>
<dbReference type="GO" id="GO:0009003">
    <property type="term" value="F:signal peptidase activity"/>
    <property type="evidence" value="ECO:0007669"/>
    <property type="project" value="UniProtKB-EC"/>
</dbReference>
<evidence type="ECO:0000256" key="9">
    <source>
        <dbReference type="RuleBase" id="RU362042"/>
    </source>
</evidence>
<gene>
    <name evidence="11" type="primary">lepB</name>
    <name evidence="11" type="ORF">A1232T_01120</name>
</gene>
<dbReference type="InterPro" id="IPR019758">
    <property type="entry name" value="Pept_S26A_signal_pept_1_CS"/>
</dbReference>
<accession>A0A1R4GS49</accession>
<evidence type="ECO:0000259" key="10">
    <source>
        <dbReference type="Pfam" id="PF10502"/>
    </source>
</evidence>
<evidence type="ECO:0000313" key="11">
    <source>
        <dbReference type="EMBL" id="SJM71016.1"/>
    </source>
</evidence>
<keyword evidence="8" id="KW-0472">Membrane</keyword>
<proteinExistence type="inferred from homology"/>
<dbReference type="InterPro" id="IPR019757">
    <property type="entry name" value="Pept_S26A_signal_pept_1_Lys-AS"/>
</dbReference>
<evidence type="ECO:0000256" key="2">
    <source>
        <dbReference type="ARBA" id="ARBA00009370"/>
    </source>
</evidence>
<comment type="similarity">
    <text evidence="2 9">Belongs to the peptidase S26 family.</text>
</comment>
<dbReference type="EMBL" id="FUGE01000120">
    <property type="protein sequence ID" value="SJM71016.1"/>
    <property type="molecule type" value="Genomic_DNA"/>
</dbReference>
<dbReference type="InterPro" id="IPR019756">
    <property type="entry name" value="Pept_S26A_signal_pept_1_Ser-AS"/>
</dbReference>
<dbReference type="Pfam" id="PF10502">
    <property type="entry name" value="Peptidase_S26"/>
    <property type="match status" value="1"/>
</dbReference>
<evidence type="ECO:0000256" key="6">
    <source>
        <dbReference type="ARBA" id="ARBA00022801"/>
    </source>
</evidence>
<keyword evidence="5 8" id="KW-0645">Protease</keyword>
<dbReference type="PRINTS" id="PR00727">
    <property type="entry name" value="LEADERPTASE"/>
</dbReference>
<dbReference type="SUPFAM" id="SSF51306">
    <property type="entry name" value="LexA/Signal peptidase"/>
    <property type="match status" value="1"/>
</dbReference>
<dbReference type="Gene3D" id="2.10.109.10">
    <property type="entry name" value="Umud Fragment, subunit A"/>
    <property type="match status" value="1"/>
</dbReference>
<organism evidence="11 12">
    <name type="scientific">Psychrobacter piechaudii</name>
    <dbReference type="NCBI Taxonomy" id="1945521"/>
    <lineage>
        <taxon>Bacteria</taxon>
        <taxon>Pseudomonadati</taxon>
        <taxon>Pseudomonadota</taxon>
        <taxon>Gammaproteobacteria</taxon>
        <taxon>Moraxellales</taxon>
        <taxon>Moraxellaceae</taxon>
        <taxon>Psychrobacter</taxon>
    </lineage>
</organism>
<dbReference type="PANTHER" id="PTHR43390:SF1">
    <property type="entry name" value="CHLOROPLAST PROCESSING PEPTIDASE"/>
    <property type="match status" value="1"/>
</dbReference>
<dbReference type="Proteomes" id="UP000188357">
    <property type="component" value="Unassembled WGS sequence"/>
</dbReference>
<keyword evidence="12" id="KW-1185">Reference proteome</keyword>
<evidence type="ECO:0000256" key="1">
    <source>
        <dbReference type="ARBA" id="ARBA00000677"/>
    </source>
</evidence>
<dbReference type="PANTHER" id="PTHR43390">
    <property type="entry name" value="SIGNAL PEPTIDASE I"/>
    <property type="match status" value="1"/>
</dbReference>
<evidence type="ECO:0000256" key="3">
    <source>
        <dbReference type="ARBA" id="ARBA00013208"/>
    </source>
</evidence>
<keyword evidence="6 8" id="KW-0378">Hydrolase</keyword>
<feature type="domain" description="Peptidase S26" evidence="10">
    <location>
        <begin position="117"/>
        <end position="355"/>
    </location>
</feature>
<feature type="transmembrane region" description="Helical" evidence="8">
    <location>
        <begin position="6"/>
        <end position="27"/>
    </location>
</feature>
<comment type="caution">
    <text evidence="9">Lacks conserved residue(s) required for the propagation of feature annotation.</text>
</comment>
<feature type="active site" evidence="7">
    <location>
        <position position="202"/>
    </location>
</feature>
<reference evidence="11 12" key="1">
    <citation type="submission" date="2017-02" db="EMBL/GenBank/DDBJ databases">
        <authorList>
            <person name="Peterson S.W."/>
        </authorList>
    </citation>
    <scope>NUCLEOTIDE SEQUENCE [LARGE SCALE GENOMIC DNA]</scope>
    <source>
        <strain evidence="11">Psychrobacter_piechaudii</strain>
    </source>
</reference>
<comment type="catalytic activity">
    <reaction evidence="1 8">
        <text>Cleavage of hydrophobic, N-terminal signal or leader sequences from secreted and periplasmic proteins.</text>
        <dbReference type="EC" id="3.4.21.89"/>
    </reaction>
</comment>
<feature type="active site" evidence="7">
    <location>
        <position position="147"/>
    </location>
</feature>
<dbReference type="AlphaFoldDB" id="A0A1R4GS49"/>
<evidence type="ECO:0000256" key="5">
    <source>
        <dbReference type="ARBA" id="ARBA00022670"/>
    </source>
</evidence>
<name>A0A1R4GS49_9GAMM</name>
<dbReference type="RefSeq" id="WP_208608044.1">
    <property type="nucleotide sequence ID" value="NZ_FUGE01000120.1"/>
</dbReference>
<dbReference type="STRING" id="1945521.A1232T_01120"/>
<comment type="subcellular location">
    <subcellularLocation>
        <location evidence="9">Membrane</location>
        <topology evidence="9">Multi-pass membrane protein</topology>
    </subcellularLocation>
</comment>
<dbReference type="GO" id="GO:0004252">
    <property type="term" value="F:serine-type endopeptidase activity"/>
    <property type="evidence" value="ECO:0007669"/>
    <property type="project" value="InterPro"/>
</dbReference>
<dbReference type="InterPro" id="IPR036286">
    <property type="entry name" value="LexA/Signal_pep-like_sf"/>
</dbReference>
<evidence type="ECO:0000256" key="7">
    <source>
        <dbReference type="PIRSR" id="PIRSR600223-1"/>
    </source>
</evidence>
<sequence>MDFDFNLILVPVTLILGVIWLLDKLWLKQHKKAKTSNSKELQAAQDNLANKKAAYIQTLSEHNMFHENSDQDLETINVIDAPMPVKQAEREYREAKRLANQSISQKSTQSSKEHFLIRWAHDYFPVLAIVLVVRSFIVEPFNIPSSSMVPTLYTGDFVAVNKYAYGIRLPLTYNKVINVGEPQHGDVVVFRYPENPKIYYIKRIIGLPGDEVSFNKGQLSVNGQPVPSEQVEFTADEALTNQLYTPVKSSDPSREWDLSPENAAMVAQSEESGARYFQEKLGEHTYLRRYLSPDLVRAEYSDFLQQPIEYDGSWSVKVPEGNYFVMGDNSDRSEDGRYWGYVPDENLAGKAVYVWMHKKPGLSNLPTFSHNRAID</sequence>
<evidence type="ECO:0000256" key="4">
    <source>
        <dbReference type="ARBA" id="ARBA00019232"/>
    </source>
</evidence>
<dbReference type="PROSITE" id="PS00761">
    <property type="entry name" value="SPASE_I_3"/>
    <property type="match status" value="1"/>
</dbReference>
<dbReference type="PROSITE" id="PS00760">
    <property type="entry name" value="SPASE_I_2"/>
    <property type="match status" value="1"/>
</dbReference>
<dbReference type="GO" id="GO:0006465">
    <property type="term" value="P:signal peptide processing"/>
    <property type="evidence" value="ECO:0007669"/>
    <property type="project" value="InterPro"/>
</dbReference>
<dbReference type="EC" id="3.4.21.89" evidence="3 8"/>
<dbReference type="GO" id="GO:0016020">
    <property type="term" value="C:membrane"/>
    <property type="evidence" value="ECO:0007669"/>
    <property type="project" value="UniProtKB-SubCell"/>
</dbReference>
<dbReference type="InterPro" id="IPR019533">
    <property type="entry name" value="Peptidase_S26"/>
</dbReference>
<dbReference type="NCBIfam" id="TIGR02227">
    <property type="entry name" value="sigpep_I_bact"/>
    <property type="match status" value="1"/>
</dbReference>
<dbReference type="PROSITE" id="PS00501">
    <property type="entry name" value="SPASE_I_1"/>
    <property type="match status" value="1"/>
</dbReference>